<feature type="domain" description="HTH tetR-type" evidence="3">
    <location>
        <begin position="11"/>
        <end position="71"/>
    </location>
</feature>
<dbReference type="InterPro" id="IPR001647">
    <property type="entry name" value="HTH_TetR"/>
</dbReference>
<evidence type="ECO:0000259" key="3">
    <source>
        <dbReference type="PROSITE" id="PS50977"/>
    </source>
</evidence>
<dbReference type="RefSeq" id="WP_133529039.1">
    <property type="nucleotide sequence ID" value="NZ_CALCQM010000153.1"/>
</dbReference>
<protein>
    <submittedName>
        <fullName evidence="4">TetR family transcriptional regulator</fullName>
    </submittedName>
</protein>
<evidence type="ECO:0000313" key="5">
    <source>
        <dbReference type="Proteomes" id="UP000295500"/>
    </source>
</evidence>
<dbReference type="PANTHER" id="PTHR43479">
    <property type="entry name" value="ACREF/ENVCD OPERON REPRESSOR-RELATED"/>
    <property type="match status" value="1"/>
</dbReference>
<gene>
    <name evidence="4" type="ORF">EV211_1358</name>
</gene>
<dbReference type="EMBL" id="SNXO01000035">
    <property type="protein sequence ID" value="TDP51025.1"/>
    <property type="molecule type" value="Genomic_DNA"/>
</dbReference>
<evidence type="ECO:0000313" key="4">
    <source>
        <dbReference type="EMBL" id="TDP51025.1"/>
    </source>
</evidence>
<dbReference type="SUPFAM" id="SSF46689">
    <property type="entry name" value="Homeodomain-like"/>
    <property type="match status" value="1"/>
</dbReference>
<dbReference type="AlphaFoldDB" id="A0A4R6PYT5"/>
<dbReference type="InterPro" id="IPR009057">
    <property type="entry name" value="Homeodomain-like_sf"/>
</dbReference>
<accession>A0A4R6PYT5</accession>
<dbReference type="InterPro" id="IPR050624">
    <property type="entry name" value="HTH-type_Tx_Regulator"/>
</dbReference>
<name>A0A4R6PYT5_9FIRM</name>
<proteinExistence type="predicted"/>
<dbReference type="GO" id="GO:0003677">
    <property type="term" value="F:DNA binding"/>
    <property type="evidence" value="ECO:0007669"/>
    <property type="project" value="UniProtKB-UniRule"/>
</dbReference>
<dbReference type="OrthoDB" id="9810250at2"/>
<dbReference type="Proteomes" id="UP000295500">
    <property type="component" value="Unassembled WGS sequence"/>
</dbReference>
<dbReference type="PANTHER" id="PTHR43479:SF23">
    <property type="entry name" value="HTH TETR-TYPE DOMAIN-CONTAINING PROTEIN"/>
    <property type="match status" value="1"/>
</dbReference>
<evidence type="ECO:0000256" key="2">
    <source>
        <dbReference type="PROSITE-ProRule" id="PRU00335"/>
    </source>
</evidence>
<comment type="caution">
    <text evidence="4">The sequence shown here is derived from an EMBL/GenBank/DDBJ whole genome shotgun (WGS) entry which is preliminary data.</text>
</comment>
<organism evidence="4 5">
    <name type="scientific">Aminicella lysinilytica</name>
    <dbReference type="NCBI Taxonomy" id="433323"/>
    <lineage>
        <taxon>Bacteria</taxon>
        <taxon>Bacillati</taxon>
        <taxon>Bacillota</taxon>
        <taxon>Clostridia</taxon>
        <taxon>Peptostreptococcales</taxon>
        <taxon>Anaerovoracaceae</taxon>
        <taxon>Aminicella</taxon>
    </lineage>
</organism>
<dbReference type="Pfam" id="PF14278">
    <property type="entry name" value="TetR_C_8"/>
    <property type="match status" value="1"/>
</dbReference>
<reference evidence="4 5" key="1">
    <citation type="submission" date="2019-03" db="EMBL/GenBank/DDBJ databases">
        <title>Genomic Encyclopedia of Type Strains, Phase IV (KMG-IV): sequencing the most valuable type-strain genomes for metagenomic binning, comparative biology and taxonomic classification.</title>
        <authorList>
            <person name="Goeker M."/>
        </authorList>
    </citation>
    <scope>NUCLEOTIDE SEQUENCE [LARGE SCALE GENOMIC DNA]</scope>
    <source>
        <strain evidence="4 5">DSM 28287</strain>
    </source>
</reference>
<keyword evidence="5" id="KW-1185">Reference proteome</keyword>
<feature type="DNA-binding region" description="H-T-H motif" evidence="2">
    <location>
        <begin position="34"/>
        <end position="53"/>
    </location>
</feature>
<dbReference type="Gene3D" id="1.10.357.10">
    <property type="entry name" value="Tetracycline Repressor, domain 2"/>
    <property type="match status" value="1"/>
</dbReference>
<dbReference type="InterPro" id="IPR039532">
    <property type="entry name" value="TetR_C_Firmicutes"/>
</dbReference>
<evidence type="ECO:0000256" key="1">
    <source>
        <dbReference type="ARBA" id="ARBA00023125"/>
    </source>
</evidence>
<sequence length="192" mass="22431">MRNRTEDRRVRRTEDGIENAFIKLLKEKPIQKITVKELTDMADVNRATFYTHYTDVYDLLRKMEADYMKEFKEVNSRHDVEELTMDPTVRAIDLFEYVGQDPEFALALLGPNGDISFIDAIRNELRARMMDICIAAFGAGGEEIYKKFFDYHMFGCIGLVRSWMEDGMKESPEHMGKLVKSIIWDGIDVVRR</sequence>
<dbReference type="PROSITE" id="PS50977">
    <property type="entry name" value="HTH_TETR_2"/>
    <property type="match status" value="1"/>
</dbReference>
<keyword evidence="1 2" id="KW-0238">DNA-binding</keyword>